<dbReference type="Gene3D" id="3.40.50.300">
    <property type="entry name" value="P-loop containing nucleotide triphosphate hydrolases"/>
    <property type="match status" value="2"/>
</dbReference>
<feature type="compositionally biased region" description="Basic and acidic residues" evidence="1">
    <location>
        <begin position="735"/>
        <end position="745"/>
    </location>
</feature>
<dbReference type="SUPFAM" id="SSF52540">
    <property type="entry name" value="P-loop containing nucleoside triphosphate hydrolases"/>
    <property type="match status" value="1"/>
</dbReference>
<dbReference type="InterPro" id="IPR027417">
    <property type="entry name" value="P-loop_NTPase"/>
</dbReference>
<feature type="region of interest" description="Disordered" evidence="1">
    <location>
        <begin position="1"/>
        <end position="24"/>
    </location>
</feature>
<comment type="caution">
    <text evidence="3">The sequence shown here is derived from an EMBL/GenBank/DDBJ whole genome shotgun (WGS) entry which is preliminary data.</text>
</comment>
<feature type="domain" description="AAA+ ATPase" evidence="2">
    <location>
        <begin position="80"/>
        <end position="339"/>
    </location>
</feature>
<keyword evidence="4" id="KW-1185">Reference proteome</keyword>
<reference evidence="3" key="1">
    <citation type="submission" date="2021-01" db="EMBL/GenBank/DDBJ databases">
        <title>Whole genome shotgun sequence of Sinosporangium siamense NBRC 109515.</title>
        <authorList>
            <person name="Komaki H."/>
            <person name="Tamura T."/>
        </authorList>
    </citation>
    <scope>NUCLEOTIDE SEQUENCE</scope>
    <source>
        <strain evidence="3">NBRC 109515</strain>
    </source>
</reference>
<proteinExistence type="predicted"/>
<dbReference type="RefSeq" id="WP_239128732.1">
    <property type="nucleotide sequence ID" value="NZ_BOOW01000010.1"/>
</dbReference>
<evidence type="ECO:0000313" key="4">
    <source>
        <dbReference type="Proteomes" id="UP000606172"/>
    </source>
</evidence>
<dbReference type="CDD" id="cd01127">
    <property type="entry name" value="TrwB_TraG_TraD_VirD4"/>
    <property type="match status" value="1"/>
</dbReference>
<protein>
    <submittedName>
        <fullName evidence="3">ATPase</fullName>
    </submittedName>
</protein>
<dbReference type="InterPro" id="IPR003593">
    <property type="entry name" value="AAA+_ATPase"/>
</dbReference>
<feature type="region of interest" description="Disordered" evidence="1">
    <location>
        <begin position="705"/>
        <end position="773"/>
    </location>
</feature>
<gene>
    <name evidence="3" type="ORF">Ssi02_18430</name>
</gene>
<name>A0A919RDB6_9ACTN</name>
<feature type="compositionally biased region" description="Pro residues" evidence="1">
    <location>
        <begin position="1"/>
        <end position="15"/>
    </location>
</feature>
<evidence type="ECO:0000256" key="1">
    <source>
        <dbReference type="SAM" id="MobiDB-lite"/>
    </source>
</evidence>
<dbReference type="AlphaFoldDB" id="A0A919RDB6"/>
<feature type="domain" description="AAA+ ATPase" evidence="2">
    <location>
        <begin position="792"/>
        <end position="1112"/>
    </location>
</feature>
<organism evidence="3 4">
    <name type="scientific">Sinosporangium siamense</name>
    <dbReference type="NCBI Taxonomy" id="1367973"/>
    <lineage>
        <taxon>Bacteria</taxon>
        <taxon>Bacillati</taxon>
        <taxon>Actinomycetota</taxon>
        <taxon>Actinomycetes</taxon>
        <taxon>Streptosporangiales</taxon>
        <taxon>Streptosporangiaceae</taxon>
        <taxon>Sinosporangium</taxon>
    </lineage>
</organism>
<sequence length="1179" mass="125882">MNLPPPPHRVPPPSLPGGEETPECAPPADLETLASLQLNWAEAPDDVWRPSPFHVAELQRHTSRLLRSGVAEARDSHDADPIGVVVQGQRGTGKTHLLGWARQEVQEAGGYFFLVGLLDARHFWESVAVAMLDGLAREWEDGKSQLVVFLERLSSLIGVPRMVRRAVIGASALTREALDTFAEALRRFDRRTGPDIQHTARSLVLLAADDISLYDIGNAFLTCTPDEEPEERARWGIRPANKSPQEIVRDVSRLLAMTGPSVVAVDQIDTLLAQSSISTDVTLPVPPAEALLVEQVAGGLMTLREVTRRTLLVVTCLPVSWTLIERHATDTVVDRFRQAAQLMTIADAESGRKLIEKRFAVRFRELGVTPPYPTWPVKPSAFEDAPGFTPRQLLIKIDSHIQACLTAGEVTELERLTGAVPAPVSDRQRAVSEAQSTTSPAQDTRPENGTALHGKASENGTASEAHGMASKAQGEVGDGRALPDAHPAPPKVTDPDISDFAHLDALFVKLCETADVTAALNPATEDTVMPSLLAAGLSAWVVEQGEAGHVFSQDPAPSSKPPLHARLRRSLHEATEDEAHWAFRAIGTESANAALHRLRAASVAAGLNAGVTKRRLFLLRSVAWSKGPRTQEVLTAFEHAGGRVLPLGESDVRVLAALRDILAENPPQLSAWLVARRHASEITIFREALRDARIVPGLLCDPADTPAEDTCPADTAPTDTPSPSGGNDGSGGGTHNRDGGTHNRDTPVAVPGDPPWPRPGTVTLPGGRTAPSITIGRTIIGGTSVTIELAALRRHIAIFAGSGSGKTVLIRRLIEECALLGVSAIVLDPNNDLARLGDPWPEPPTGWSPDDEARAARYLAGTDVVVWTPRRATGRPLSFQPLPDFASVAGDIDEFSEAVEVAVASIAPRAKLNGRTTKAEIAQAVLRETLRYCGTRGKSSLKELIAVLSALPYDVSELGNAGNIAADLAQTLTAAMVNDPLFGGDGAPVDPALLLTPSPGKKARVSVINLAGLPSDEQRQSFVNQLQMALFTWIKRHPAGHRPLGGLFVMDEAQTFAPAGAMTPSTRSTLVLASQARKYGLGLVFATQAPKGLHNQIPGNASTQFFGLLNSPAQIGAAREMAAAKGGDIPHISRLATGHFYAAGEGTPFVHMRSPMCLSHHPASPLTAEEVLDRARRPF</sequence>
<dbReference type="InterPro" id="IPR008571">
    <property type="entry name" value="HerA-like"/>
</dbReference>
<dbReference type="PANTHER" id="PTHR42957">
    <property type="entry name" value="HELICASE MJ1565-RELATED"/>
    <property type="match status" value="1"/>
</dbReference>
<dbReference type="Pfam" id="PF01935">
    <property type="entry name" value="DUF87"/>
    <property type="match status" value="1"/>
</dbReference>
<accession>A0A919RDB6</accession>
<dbReference type="InterPro" id="IPR002789">
    <property type="entry name" value="HerA_central"/>
</dbReference>
<dbReference type="PANTHER" id="PTHR42957:SF2">
    <property type="entry name" value="HELICASE HERA CENTRAL DOMAIN-CONTAINING PROTEIN"/>
    <property type="match status" value="1"/>
</dbReference>
<evidence type="ECO:0000313" key="3">
    <source>
        <dbReference type="EMBL" id="GII91612.1"/>
    </source>
</evidence>
<dbReference type="Proteomes" id="UP000606172">
    <property type="component" value="Unassembled WGS sequence"/>
</dbReference>
<feature type="compositionally biased region" description="Low complexity" evidence="1">
    <location>
        <begin position="705"/>
        <end position="725"/>
    </location>
</feature>
<dbReference type="SMART" id="SM00382">
    <property type="entry name" value="AAA"/>
    <property type="match status" value="2"/>
</dbReference>
<feature type="region of interest" description="Disordered" evidence="1">
    <location>
        <begin position="418"/>
        <end position="496"/>
    </location>
</feature>
<feature type="compositionally biased region" description="Polar residues" evidence="1">
    <location>
        <begin position="433"/>
        <end position="442"/>
    </location>
</feature>
<evidence type="ECO:0000259" key="2">
    <source>
        <dbReference type="SMART" id="SM00382"/>
    </source>
</evidence>
<dbReference type="EMBL" id="BOOW01000010">
    <property type="protein sequence ID" value="GII91612.1"/>
    <property type="molecule type" value="Genomic_DNA"/>
</dbReference>